<sequence length="84" mass="9292">MARPEKEQQVLMLFHPNEGLNGSGVSAKTGIASKDVYIILRRLTEKGLLRKRKVQRLGKCPIVAYTTTPEGASLARKLRAQNST</sequence>
<gene>
    <name evidence="1" type="ORF">A3A33_04615</name>
</gene>
<evidence type="ECO:0000313" key="2">
    <source>
        <dbReference type="Proteomes" id="UP000179047"/>
    </source>
</evidence>
<evidence type="ECO:0008006" key="3">
    <source>
        <dbReference type="Google" id="ProtNLM"/>
    </source>
</evidence>
<organism evidence="1 2">
    <name type="scientific">Candidatus Yanofskybacteria bacterium RIFCSPLOWO2_01_FULL_49_25</name>
    <dbReference type="NCBI Taxonomy" id="1802701"/>
    <lineage>
        <taxon>Bacteria</taxon>
        <taxon>Candidatus Yanofskyibacteriota</taxon>
    </lineage>
</organism>
<comment type="caution">
    <text evidence="1">The sequence shown here is derived from an EMBL/GenBank/DDBJ whole genome shotgun (WGS) entry which is preliminary data.</text>
</comment>
<dbReference type="EMBL" id="MGKP01000026">
    <property type="protein sequence ID" value="OGN27890.1"/>
    <property type="molecule type" value="Genomic_DNA"/>
</dbReference>
<dbReference type="InterPro" id="IPR036388">
    <property type="entry name" value="WH-like_DNA-bd_sf"/>
</dbReference>
<protein>
    <recommendedName>
        <fullName evidence="3">Transcription regulator TrmB N-terminal domain-containing protein</fullName>
    </recommendedName>
</protein>
<dbReference type="InterPro" id="IPR036390">
    <property type="entry name" value="WH_DNA-bd_sf"/>
</dbReference>
<dbReference type="Gene3D" id="1.10.10.10">
    <property type="entry name" value="Winged helix-like DNA-binding domain superfamily/Winged helix DNA-binding domain"/>
    <property type="match status" value="1"/>
</dbReference>
<dbReference type="AlphaFoldDB" id="A0A1F8GSC3"/>
<reference evidence="1 2" key="1">
    <citation type="journal article" date="2016" name="Nat. Commun.">
        <title>Thousands of microbial genomes shed light on interconnected biogeochemical processes in an aquifer system.</title>
        <authorList>
            <person name="Anantharaman K."/>
            <person name="Brown C.T."/>
            <person name="Hug L.A."/>
            <person name="Sharon I."/>
            <person name="Castelle C.J."/>
            <person name="Probst A.J."/>
            <person name="Thomas B.C."/>
            <person name="Singh A."/>
            <person name="Wilkins M.J."/>
            <person name="Karaoz U."/>
            <person name="Brodie E.L."/>
            <person name="Williams K.H."/>
            <person name="Hubbard S.S."/>
            <person name="Banfield J.F."/>
        </authorList>
    </citation>
    <scope>NUCLEOTIDE SEQUENCE [LARGE SCALE GENOMIC DNA]</scope>
</reference>
<dbReference type="SUPFAM" id="SSF46785">
    <property type="entry name" value="Winged helix' DNA-binding domain"/>
    <property type="match status" value="1"/>
</dbReference>
<dbReference type="Proteomes" id="UP000179047">
    <property type="component" value="Unassembled WGS sequence"/>
</dbReference>
<proteinExistence type="predicted"/>
<name>A0A1F8GSC3_9BACT</name>
<evidence type="ECO:0000313" key="1">
    <source>
        <dbReference type="EMBL" id="OGN27890.1"/>
    </source>
</evidence>
<accession>A0A1F8GSC3</accession>